<evidence type="ECO:0000256" key="2">
    <source>
        <dbReference type="ARBA" id="ARBA00005988"/>
    </source>
</evidence>
<dbReference type="CDD" id="cd03143">
    <property type="entry name" value="A4_beta-galactosidase_middle_domain"/>
    <property type="match status" value="1"/>
</dbReference>
<dbReference type="EMBL" id="PIPO01000001">
    <property type="protein sequence ID" value="RUO34895.1"/>
    <property type="molecule type" value="Genomic_DNA"/>
</dbReference>
<dbReference type="Proteomes" id="UP000287823">
    <property type="component" value="Unassembled WGS sequence"/>
</dbReference>
<name>A0A432WM93_9GAMM</name>
<evidence type="ECO:0000313" key="9">
    <source>
        <dbReference type="EMBL" id="RUO34895.1"/>
    </source>
</evidence>
<dbReference type="GO" id="GO:0004181">
    <property type="term" value="F:metallocarboxypeptidase activity"/>
    <property type="evidence" value="ECO:0007669"/>
    <property type="project" value="InterPro"/>
</dbReference>
<dbReference type="InterPro" id="IPR029062">
    <property type="entry name" value="Class_I_gatase-like"/>
</dbReference>
<dbReference type="Gene3D" id="3.40.50.880">
    <property type="match status" value="1"/>
</dbReference>
<evidence type="ECO:0000256" key="5">
    <source>
        <dbReference type="ARBA" id="ARBA00022833"/>
    </source>
</evidence>
<protein>
    <submittedName>
        <fullName evidence="9">Peptidase M14</fullName>
    </submittedName>
</protein>
<accession>A0A432WM93</accession>
<dbReference type="GO" id="GO:0006508">
    <property type="term" value="P:proteolysis"/>
    <property type="evidence" value="ECO:0007669"/>
    <property type="project" value="UniProtKB-KW"/>
</dbReference>
<evidence type="ECO:0000256" key="6">
    <source>
        <dbReference type="ARBA" id="ARBA00023049"/>
    </source>
</evidence>
<dbReference type="GO" id="GO:0005615">
    <property type="term" value="C:extracellular space"/>
    <property type="evidence" value="ECO:0007669"/>
    <property type="project" value="TreeGrafter"/>
</dbReference>
<feature type="domain" description="Peptidase M14" evidence="8">
    <location>
        <begin position="72"/>
        <end position="359"/>
    </location>
</feature>
<gene>
    <name evidence="9" type="ORF">CWE14_02540</name>
</gene>
<dbReference type="PANTHER" id="PTHR11705">
    <property type="entry name" value="PROTEASE FAMILY M14 CARBOXYPEPTIDASE A,B"/>
    <property type="match status" value="1"/>
</dbReference>
<evidence type="ECO:0000256" key="7">
    <source>
        <dbReference type="PROSITE-ProRule" id="PRU01379"/>
    </source>
</evidence>
<evidence type="ECO:0000256" key="4">
    <source>
        <dbReference type="ARBA" id="ARBA00022801"/>
    </source>
</evidence>
<dbReference type="PANTHER" id="PTHR11705:SF143">
    <property type="entry name" value="SLL0236 PROTEIN"/>
    <property type="match status" value="1"/>
</dbReference>
<comment type="caution">
    <text evidence="7">Lacks conserved residue(s) required for the propagation of feature annotation.</text>
</comment>
<dbReference type="PROSITE" id="PS52035">
    <property type="entry name" value="PEPTIDASE_M14"/>
    <property type="match status" value="1"/>
</dbReference>
<keyword evidence="10" id="KW-1185">Reference proteome</keyword>
<comment type="cofactor">
    <cofactor evidence="1">
        <name>Zn(2+)</name>
        <dbReference type="ChEBI" id="CHEBI:29105"/>
    </cofactor>
</comment>
<dbReference type="GO" id="GO:0008270">
    <property type="term" value="F:zinc ion binding"/>
    <property type="evidence" value="ECO:0007669"/>
    <property type="project" value="InterPro"/>
</dbReference>
<dbReference type="SUPFAM" id="SSF52317">
    <property type="entry name" value="Class I glutamine amidotransferase-like"/>
    <property type="match status" value="1"/>
</dbReference>
<comment type="caution">
    <text evidence="9">The sequence shown here is derived from an EMBL/GenBank/DDBJ whole genome shotgun (WGS) entry which is preliminary data.</text>
</comment>
<keyword evidence="6" id="KW-0482">Metalloprotease</keyword>
<evidence type="ECO:0000256" key="3">
    <source>
        <dbReference type="ARBA" id="ARBA00022670"/>
    </source>
</evidence>
<keyword evidence="3" id="KW-0645">Protease</keyword>
<sequence>MTPRARCTSKPLASPLKQTLSPLKKTLLSTCLLAGTAAISSAAAQTLPVFPDSDYSDQVATVEDILGYPLASKVSTPEAIQRYYQHLAEQHPDRIRLLPYATSWEGRQLFYVVISSAENLGQLDQFESNMRQLADPRQLNDNDAESLIEQTPASIWIANSVHGNEISPAEASMATAYHLLADQSERTASLLDETLIYIDPMQNPDGRARFVSRYYATVGLNPSTDRISAEHNEPWPNGRTNHYLFDMNRDWLALTQPETRGRIDALLNSYPLIFIDSHEMGGDLPYYFSPEAHPFNPHITEPQREVLEWVGRSNAGWFDDFGYDYFTREIFDAFYPGYGASWPLYQGAISMTYEMGSARGHHFRTRDGEVLTYGDGVQQNFVAFMSSIELAAERGDELQQRFYQYRKNAIEQGSRGDVRSYVFPATRDAAGHQKLAAVLSEQGIEVQVADEGFSACGTDYQAGAYIVNAAQPTYHLIRTLLDEHVPMDEDFIEEQERLRANNLPDQIYDVTAWSLPLMFNLDVEACASAPRVASTTFSGERIAAGSVENPDAEYGYIVPWGDMNAVRFLSAAIQQGLRVRSSDLEFIHDSKARFPSGSLVLSRAGNPDDLTEVVTQLASDTGAEVTGIDSSWMRRGPNVGSANVKTMHAPNIAMAWDEPTNVLSAGSTRFVIEREGNYPVTAIRPAQLRSADLSRYQVLILPATASGDYTQAFGEQGSEHIRRWVDNGGVLITLGNATRFVVDGENPMLNSAVENKVQPEEVARINRDTAELITNDAQLNHRIQDHEAAPDWVSGVLARVNVDQEHWLTAGVPEQVHSLFVGRDIYSPLTINHGRNVAYFAGPDEVLASGYLWQENREQIAYKPLVMVQPQGRGMVISFTQEPNYRAYMDGMQVLLFNAIFRGAAHAQPTR</sequence>
<comment type="similarity">
    <text evidence="2 7">Belongs to the peptidase M14 family.</text>
</comment>
<reference evidence="9 10" key="1">
    <citation type="journal article" date="2011" name="Front. Microbiol.">
        <title>Genomic signatures of strain selection and enhancement in Bacillus atrophaeus var. globigii, a historical biowarfare simulant.</title>
        <authorList>
            <person name="Gibbons H.S."/>
            <person name="Broomall S.M."/>
            <person name="McNew L.A."/>
            <person name="Daligault H."/>
            <person name="Chapman C."/>
            <person name="Bruce D."/>
            <person name="Karavis M."/>
            <person name="Krepps M."/>
            <person name="McGregor P.A."/>
            <person name="Hong C."/>
            <person name="Park K.H."/>
            <person name="Akmal A."/>
            <person name="Feldman A."/>
            <person name="Lin J.S."/>
            <person name="Chang W.E."/>
            <person name="Higgs B.W."/>
            <person name="Demirev P."/>
            <person name="Lindquist J."/>
            <person name="Liem A."/>
            <person name="Fochler E."/>
            <person name="Read T.D."/>
            <person name="Tapia R."/>
            <person name="Johnson S."/>
            <person name="Bishop-Lilly K.A."/>
            <person name="Detter C."/>
            <person name="Han C."/>
            <person name="Sozhamannan S."/>
            <person name="Rosenzweig C.N."/>
            <person name="Skowronski E.W."/>
        </authorList>
    </citation>
    <scope>NUCLEOTIDE SEQUENCE [LARGE SCALE GENOMIC DNA]</scope>
    <source>
        <strain evidence="9 10">Y4G10-17</strain>
    </source>
</reference>
<dbReference type="AlphaFoldDB" id="A0A432WM93"/>
<dbReference type="SUPFAM" id="SSF53187">
    <property type="entry name" value="Zn-dependent exopeptidases"/>
    <property type="match status" value="1"/>
</dbReference>
<dbReference type="Pfam" id="PF00246">
    <property type="entry name" value="Peptidase_M14"/>
    <property type="match status" value="1"/>
</dbReference>
<proteinExistence type="inferred from homology"/>
<dbReference type="RefSeq" id="WP_126797933.1">
    <property type="nucleotide sequence ID" value="NZ_PIPO01000001.1"/>
</dbReference>
<keyword evidence="5" id="KW-0862">Zinc</keyword>
<evidence type="ECO:0000259" key="8">
    <source>
        <dbReference type="PROSITE" id="PS52035"/>
    </source>
</evidence>
<dbReference type="Gene3D" id="3.40.630.10">
    <property type="entry name" value="Zn peptidases"/>
    <property type="match status" value="1"/>
</dbReference>
<dbReference type="SMART" id="SM00631">
    <property type="entry name" value="Zn_pept"/>
    <property type="match status" value="1"/>
</dbReference>
<dbReference type="InterPro" id="IPR000834">
    <property type="entry name" value="Peptidase_M14"/>
</dbReference>
<evidence type="ECO:0000256" key="1">
    <source>
        <dbReference type="ARBA" id="ARBA00001947"/>
    </source>
</evidence>
<organism evidence="9 10">
    <name type="scientific">Aliidiomarina soli</name>
    <dbReference type="NCBI Taxonomy" id="1928574"/>
    <lineage>
        <taxon>Bacteria</taxon>
        <taxon>Pseudomonadati</taxon>
        <taxon>Pseudomonadota</taxon>
        <taxon>Gammaproteobacteria</taxon>
        <taxon>Alteromonadales</taxon>
        <taxon>Idiomarinaceae</taxon>
        <taxon>Aliidiomarina</taxon>
    </lineage>
</organism>
<evidence type="ECO:0000313" key="10">
    <source>
        <dbReference type="Proteomes" id="UP000287823"/>
    </source>
</evidence>
<keyword evidence="4" id="KW-0378">Hydrolase</keyword>